<proteinExistence type="predicted"/>
<comment type="caution">
    <text evidence="1">The sequence shown here is derived from an EMBL/GenBank/DDBJ whole genome shotgun (WGS) entry which is preliminary data.</text>
</comment>
<evidence type="ECO:0000313" key="1">
    <source>
        <dbReference type="EMBL" id="KAG0424341.1"/>
    </source>
</evidence>
<dbReference type="Proteomes" id="UP000805193">
    <property type="component" value="Unassembled WGS sequence"/>
</dbReference>
<accession>A0AC60PT98</accession>
<evidence type="ECO:0000313" key="2">
    <source>
        <dbReference type="Proteomes" id="UP000805193"/>
    </source>
</evidence>
<name>A0AC60PT98_IXOPE</name>
<organism evidence="1 2">
    <name type="scientific">Ixodes persulcatus</name>
    <name type="common">Taiga tick</name>
    <dbReference type="NCBI Taxonomy" id="34615"/>
    <lineage>
        <taxon>Eukaryota</taxon>
        <taxon>Metazoa</taxon>
        <taxon>Ecdysozoa</taxon>
        <taxon>Arthropoda</taxon>
        <taxon>Chelicerata</taxon>
        <taxon>Arachnida</taxon>
        <taxon>Acari</taxon>
        <taxon>Parasitiformes</taxon>
        <taxon>Ixodida</taxon>
        <taxon>Ixodoidea</taxon>
        <taxon>Ixodidae</taxon>
        <taxon>Ixodinae</taxon>
        <taxon>Ixodes</taxon>
    </lineage>
</organism>
<protein>
    <submittedName>
        <fullName evidence="1">Uncharacterized protein</fullName>
    </submittedName>
</protein>
<dbReference type="EMBL" id="JABSTQ010009984">
    <property type="protein sequence ID" value="KAG0424341.1"/>
    <property type="molecule type" value="Genomic_DNA"/>
</dbReference>
<gene>
    <name evidence="1" type="ORF">HPB47_028444</name>
</gene>
<keyword evidence="2" id="KW-1185">Reference proteome</keyword>
<sequence>MGAKSAILKELSAGAKNGDLCKKYGLSKCNISTIAKDKETIMAAMSMNGDCSARKRLRHAPYKDVEDALFKWFLDARTMNVPISVSLLLGNARDFAFLLNFAEFSPGNGWLYRFKERHGIVYKSIVGEVASVDIERAEQWLADNLDEIYSNRPQLTISLMNAVEMQKASWMEVRSGSIKNCFRKTGISLSSTGASQDDAQSIDSIRWTQVVAASLTEEGQTWDDFVHADEDVIVSESASDEAIMREVRPTFQDIAASDDEDDVGDWVAPSRSVSTMTALGHIASLKQLVYARGLSDVHIDQLSNLESAMIGSALRKQTTITDFLQ</sequence>
<reference evidence="1 2" key="1">
    <citation type="journal article" date="2020" name="Cell">
        <title>Large-Scale Comparative Analyses of Tick Genomes Elucidate Their Genetic Diversity and Vector Capacities.</title>
        <authorList>
            <consortium name="Tick Genome and Microbiome Consortium (TIGMIC)"/>
            <person name="Jia N."/>
            <person name="Wang J."/>
            <person name="Shi W."/>
            <person name="Du L."/>
            <person name="Sun Y."/>
            <person name="Zhan W."/>
            <person name="Jiang J.F."/>
            <person name="Wang Q."/>
            <person name="Zhang B."/>
            <person name="Ji P."/>
            <person name="Bell-Sakyi L."/>
            <person name="Cui X.M."/>
            <person name="Yuan T.T."/>
            <person name="Jiang B.G."/>
            <person name="Yang W.F."/>
            <person name="Lam T.T."/>
            <person name="Chang Q.C."/>
            <person name="Ding S.J."/>
            <person name="Wang X.J."/>
            <person name="Zhu J.G."/>
            <person name="Ruan X.D."/>
            <person name="Zhao L."/>
            <person name="Wei J.T."/>
            <person name="Ye R.Z."/>
            <person name="Que T.C."/>
            <person name="Du C.H."/>
            <person name="Zhou Y.H."/>
            <person name="Cheng J.X."/>
            <person name="Dai P.F."/>
            <person name="Guo W.B."/>
            <person name="Han X.H."/>
            <person name="Huang E.J."/>
            <person name="Li L.F."/>
            <person name="Wei W."/>
            <person name="Gao Y.C."/>
            <person name="Liu J.Z."/>
            <person name="Shao H.Z."/>
            <person name="Wang X."/>
            <person name="Wang C.C."/>
            <person name="Yang T.C."/>
            <person name="Huo Q.B."/>
            <person name="Li W."/>
            <person name="Chen H.Y."/>
            <person name="Chen S.E."/>
            <person name="Zhou L.G."/>
            <person name="Ni X.B."/>
            <person name="Tian J.H."/>
            <person name="Sheng Y."/>
            <person name="Liu T."/>
            <person name="Pan Y.S."/>
            <person name="Xia L.Y."/>
            <person name="Li J."/>
            <person name="Zhao F."/>
            <person name="Cao W.C."/>
        </authorList>
    </citation>
    <scope>NUCLEOTIDE SEQUENCE [LARGE SCALE GENOMIC DNA]</scope>
    <source>
        <strain evidence="1">Iper-2018</strain>
    </source>
</reference>